<sequence>MIKDLSEVKMKIKNTVASNNNDLYKSHLYWSQKPYNICDILIESFSEKGDIVFDPFMGSGVTLIQAITKKYSRKAVGVEINQVPIFIIEVLLKKYNLRNVKTFIARFLDEIEQLNVYYETTCDSCKEKGIITKTIFDREDFTSNPVIKEIHYNCNCSKKILRKDSSEEDYLMMNEMEQYYQINFVRNVELLSNTRIAVYKGQKISDIFTKRNFYIIDKVLEIIKTFNEEEQELLNYILLSSLHLSKITDTHSNSQWPLWTPKKNCVEKNILPVIGKRAKALISSLEYAQKNLCPNRGKSDNLFDMKPGEFKIINKGIQFITEEDIPDNSIDLVITDPPYLGQVLYSEYMQLYKPFLNLDYNLEDEIVVSTAPERKKDEAEYYKLLEDAFAKVGRKVKNDKYMCMYFHDSNLDVWKKLIDILEKAGFRYLSQVHVKKKNTLKNIISPKKSLNGDAVLFFIKEPYVKKEVREVESIEEMELNIIKHAKYIIKTNGPQSTPELYDDGLMEFIIHNGWLSELALKYKSLVEIFEKYLTWDTTKGKWTI</sequence>
<dbReference type="AlphaFoldDB" id="A0A1V4I4U6"/>
<dbReference type="GO" id="GO:0008170">
    <property type="term" value="F:N-methyltransferase activity"/>
    <property type="evidence" value="ECO:0007669"/>
    <property type="project" value="InterPro"/>
</dbReference>
<dbReference type="InterPro" id="IPR001091">
    <property type="entry name" value="RM_Methyltransferase"/>
</dbReference>
<dbReference type="OrthoDB" id="9800801at2"/>
<evidence type="ECO:0000256" key="2">
    <source>
        <dbReference type="ARBA" id="ARBA00022603"/>
    </source>
</evidence>
<proteinExistence type="inferred from homology"/>
<keyword evidence="3 6" id="KW-0808">Transferase</keyword>
<dbReference type="Pfam" id="PF01555">
    <property type="entry name" value="N6_N4_Mtase"/>
    <property type="match status" value="2"/>
</dbReference>
<comment type="similarity">
    <text evidence="1">Belongs to the N(4)/N(6)-methyltransferase family.</text>
</comment>
<comment type="caution">
    <text evidence="6">The sequence shown here is derived from an EMBL/GenBank/DDBJ whole genome shotgun (WGS) entry which is preliminary data.</text>
</comment>
<feature type="domain" description="DNA methylase N-4/N-6" evidence="5">
    <location>
        <begin position="22"/>
        <end position="82"/>
    </location>
</feature>
<evidence type="ECO:0000313" key="7">
    <source>
        <dbReference type="Proteomes" id="UP000190140"/>
    </source>
</evidence>
<name>A0A1V4I4U6_9FIRM</name>
<dbReference type="InterPro" id="IPR002941">
    <property type="entry name" value="DNA_methylase_N4/N6"/>
</dbReference>
<dbReference type="GO" id="GO:0009307">
    <property type="term" value="P:DNA restriction-modification system"/>
    <property type="evidence" value="ECO:0007669"/>
    <property type="project" value="UniProtKB-KW"/>
</dbReference>
<feature type="domain" description="DNA methylase N-4/N-6" evidence="5">
    <location>
        <begin position="330"/>
        <end position="464"/>
    </location>
</feature>
<evidence type="ECO:0000259" key="5">
    <source>
        <dbReference type="Pfam" id="PF01555"/>
    </source>
</evidence>
<dbReference type="InterPro" id="IPR029063">
    <property type="entry name" value="SAM-dependent_MTases_sf"/>
</dbReference>
<dbReference type="GO" id="GO:0032259">
    <property type="term" value="P:methylation"/>
    <property type="evidence" value="ECO:0007669"/>
    <property type="project" value="UniProtKB-KW"/>
</dbReference>
<evidence type="ECO:0000256" key="4">
    <source>
        <dbReference type="ARBA" id="ARBA00022747"/>
    </source>
</evidence>
<accession>A0A1V4I4U6</accession>
<gene>
    <name evidence="6" type="ORF">CLOTH_18080</name>
</gene>
<evidence type="ECO:0000256" key="3">
    <source>
        <dbReference type="ARBA" id="ARBA00022679"/>
    </source>
</evidence>
<dbReference type="PRINTS" id="PR00508">
    <property type="entry name" value="S21N4MTFRASE"/>
</dbReference>
<dbReference type="REBASE" id="200253">
    <property type="entry name" value="M2.Cth7309ORF18070P"/>
</dbReference>
<dbReference type="SUPFAM" id="SSF53335">
    <property type="entry name" value="S-adenosyl-L-methionine-dependent methyltransferases"/>
    <property type="match status" value="2"/>
</dbReference>
<dbReference type="Proteomes" id="UP000190140">
    <property type="component" value="Unassembled WGS sequence"/>
</dbReference>
<dbReference type="EMBL" id="MZGW01000009">
    <property type="protein sequence ID" value="OPJ54996.1"/>
    <property type="molecule type" value="Genomic_DNA"/>
</dbReference>
<dbReference type="RefSeq" id="WP_079413276.1">
    <property type="nucleotide sequence ID" value="NZ_MZGW01000009.1"/>
</dbReference>
<dbReference type="GO" id="GO:0003677">
    <property type="term" value="F:DNA binding"/>
    <property type="evidence" value="ECO:0007669"/>
    <property type="project" value="InterPro"/>
</dbReference>
<keyword evidence="2 6" id="KW-0489">Methyltransferase</keyword>
<dbReference type="Gene3D" id="3.40.50.150">
    <property type="entry name" value="Vaccinia Virus protein VP39"/>
    <property type="match status" value="2"/>
</dbReference>
<reference evidence="6 7" key="1">
    <citation type="submission" date="2017-03" db="EMBL/GenBank/DDBJ databases">
        <title>Genome sequence of Clostridium thermoalcaliphilum DSM 7309.</title>
        <authorList>
            <person name="Poehlein A."/>
            <person name="Daniel R."/>
        </authorList>
    </citation>
    <scope>NUCLEOTIDE SEQUENCE [LARGE SCALE GENOMIC DNA]</scope>
    <source>
        <strain evidence="6 7">DSM 7309</strain>
    </source>
</reference>
<evidence type="ECO:0000313" key="6">
    <source>
        <dbReference type="EMBL" id="OPJ54996.1"/>
    </source>
</evidence>
<organism evidence="6 7">
    <name type="scientific">Alkalithermobacter paradoxus</name>
    <dbReference type="NCBI Taxonomy" id="29349"/>
    <lineage>
        <taxon>Bacteria</taxon>
        <taxon>Bacillati</taxon>
        <taxon>Bacillota</taxon>
        <taxon>Clostridia</taxon>
        <taxon>Peptostreptococcales</taxon>
        <taxon>Tepidibacteraceae</taxon>
        <taxon>Alkalithermobacter</taxon>
    </lineage>
</organism>
<dbReference type="PROSITE" id="PS00092">
    <property type="entry name" value="N6_MTASE"/>
    <property type="match status" value="1"/>
</dbReference>
<keyword evidence="7" id="KW-1185">Reference proteome</keyword>
<evidence type="ECO:0000256" key="1">
    <source>
        <dbReference type="ARBA" id="ARBA00006594"/>
    </source>
</evidence>
<keyword evidence="4" id="KW-0680">Restriction system</keyword>
<dbReference type="InterPro" id="IPR002052">
    <property type="entry name" value="DNA_methylase_N6_adenine_CS"/>
</dbReference>
<dbReference type="STRING" id="29349.CLOTH_18080"/>
<protein>
    <submittedName>
        <fullName evidence="6">Putative methyltransferase</fullName>
    </submittedName>
</protein>